<evidence type="ECO:0000256" key="2">
    <source>
        <dbReference type="ARBA" id="ARBA00022574"/>
    </source>
</evidence>
<dbReference type="SMART" id="SM00320">
    <property type="entry name" value="WD40"/>
    <property type="match status" value="8"/>
</dbReference>
<keyword evidence="2" id="KW-0853">WD repeat</keyword>
<dbReference type="InterPro" id="IPR015943">
    <property type="entry name" value="WD40/YVTN_repeat-like_dom_sf"/>
</dbReference>
<accession>A0A2A4JN92</accession>
<feature type="region of interest" description="Disordered" evidence="6">
    <location>
        <begin position="1278"/>
        <end position="1301"/>
    </location>
</feature>
<name>A0A2A4JN92_HELVI</name>
<proteinExistence type="predicted"/>
<evidence type="ECO:0000256" key="1">
    <source>
        <dbReference type="ARBA" id="ARBA00004138"/>
    </source>
</evidence>
<dbReference type="SUPFAM" id="SSF101908">
    <property type="entry name" value="Putative isomerase YbhE"/>
    <property type="match status" value="1"/>
</dbReference>
<feature type="compositionally biased region" description="Low complexity" evidence="6">
    <location>
        <begin position="1278"/>
        <end position="1293"/>
    </location>
</feature>
<keyword evidence="4" id="KW-0966">Cell projection</keyword>
<dbReference type="GO" id="GO:0031514">
    <property type="term" value="C:motile cilium"/>
    <property type="evidence" value="ECO:0007669"/>
    <property type="project" value="TreeGrafter"/>
</dbReference>
<evidence type="ECO:0000256" key="5">
    <source>
        <dbReference type="ARBA" id="ARBA00040994"/>
    </source>
</evidence>
<dbReference type="InterPro" id="IPR011992">
    <property type="entry name" value="EF-hand-dom_pair"/>
</dbReference>
<comment type="caution">
    <text evidence="7">The sequence shown here is derived from an EMBL/GenBank/DDBJ whole genome shotgun (WGS) entry which is preliminary data.</text>
</comment>
<dbReference type="SUPFAM" id="SSF47473">
    <property type="entry name" value="EF-hand"/>
    <property type="match status" value="1"/>
</dbReference>
<evidence type="ECO:0000256" key="3">
    <source>
        <dbReference type="ARBA" id="ARBA00022737"/>
    </source>
</evidence>
<dbReference type="InterPro" id="IPR001680">
    <property type="entry name" value="WD40_rpt"/>
</dbReference>
<dbReference type="SUPFAM" id="SSF50978">
    <property type="entry name" value="WD40 repeat-like"/>
    <property type="match status" value="1"/>
</dbReference>
<sequence length="1301" mass="148622">MAYERNPMSSFNLLDMRTSTDESRVVLRRFQSLTKQYFEQYAECEARRKPCPFKMRWMNGYNHKVGVINLNDQGSTQLFYSASNCGVIYNWTSQQMWLLQGHRHMVTCIASDERGRWLVTADSGPENVVIVWDSRDLFPQKTLFAPHGSAKLAKVALSADAKYLLTLAYPCEKMAIYWWIWCLGKDTPHATYETINITRDSVVEMCFNPTKSEQFLLMTRSAIYVGISKKVILVERGQVKETDRWELKLKSQDQVNPDYGKLMCCTFVRGTSQILVATSRGAVLVYGYTIEYQANVEPANIEKLRFIKMVKLNKRMISVIKNVDGIIVTGNSSGEIHFYDDQLKVLYWVHGFSVDKVKGLSFNISPRSSMILDPACNKPCPCWEKVEVQKDPVTGQVTQKLIKMRLPSDATVSGKPFLVRDFIVCTFNQGVGFVDFVTEKYTTLIDNKRTPVLSMTVHPEKNLLCVGYKNGMVELFDFIAHKLLKRLDLCSRYTVVVPPNDDSINCNFEITVPELSVTCLHLACGLNTGQVLFLDPTTIDILTPTPFSDTRGDIKLMSYCPDSVTLATADELRTVCVYKYNCYLFKWSFIGKHRSHYKDITALLFLPGRASNGEYKLVSLGTDRCMAEYDIAASSDEYLEITSLDRVDQTAIPLAAIVWPTPPEVDPEECRTDLPMILMANDEYKYKIVNYATTMTLATVLGPRYDHPVSRMELINAKEGDKTNQYLLFSCKEVIGLQKMPLDGNPWKHVGQLGHPFRIMHMCFREDYGILFTIGLKDTIFTQWEANYSSNLRSLMLGLHLACGLNTGQVLFLDPTTIDILTPTPFSDTRGDIKLMSYCPDSVTLATADELRTVCVYKYNCYLFKWSFIGKHRSHYKDITALLFLPGRASNGEYKLVSLGTDRCMAEYDIAASSDEYLEITSLDRVDQTAIPLAAIVWPTPPEVDPEECRTDLPMILMANDEYKYKIVNYATTMTLATVLGPRYDHPVSRMELINAKEGDKTNQYLLFSCKEVIGLQKMPLDGNPWKHVGQLGHPFRIMHMCFREDYGILFTIGLKDTIFTQWEANYRSVETTTLRGGIDLDPYYCLVDNGRPGWLFQEIRDLFYYIQILCQGTFSPARRRVKDYIPIDSLPDLMRALGFFPSEYEVENLLIEAKFKVYLKTPVTEIDFMEFVKLYLNHRPVFGESFKRVRAAFRTFANVSKQGYMMRRNDFIEMLTSNGEFFSRELCWYLLTILCGHSLEDRAVMNEDDFSFLPAVITFSDFVTEIIGIQEMDNVSDTHSGSSMSSMYTIGSVDSDDKLN</sequence>
<evidence type="ECO:0000256" key="4">
    <source>
        <dbReference type="ARBA" id="ARBA00023273"/>
    </source>
</evidence>
<protein>
    <recommendedName>
        <fullName evidence="5">Cilia- and flagella-associated protein 251</fullName>
    </recommendedName>
</protein>
<dbReference type="STRING" id="7102.A0A2A4JN92"/>
<gene>
    <name evidence="7" type="ORF">B5V51_400</name>
</gene>
<evidence type="ECO:0000256" key="6">
    <source>
        <dbReference type="SAM" id="MobiDB-lite"/>
    </source>
</evidence>
<dbReference type="InterPro" id="IPR011047">
    <property type="entry name" value="Quinoprotein_ADH-like_sf"/>
</dbReference>
<dbReference type="PANTHER" id="PTHR13720:SF13">
    <property type="entry name" value="CILIA- AND FLAGELLA-ASSOCIATED PROTEIN 251"/>
    <property type="match status" value="1"/>
</dbReference>
<evidence type="ECO:0000313" key="7">
    <source>
        <dbReference type="EMBL" id="PCG72882.1"/>
    </source>
</evidence>
<dbReference type="EMBL" id="NWSH01001058">
    <property type="protein sequence ID" value="PCG72882.1"/>
    <property type="molecule type" value="Genomic_DNA"/>
</dbReference>
<dbReference type="InterPro" id="IPR050630">
    <property type="entry name" value="WD_repeat_EMAP"/>
</dbReference>
<reference evidence="7" key="1">
    <citation type="submission" date="2017-09" db="EMBL/GenBank/DDBJ databases">
        <title>Contemporary evolution of a Lepidopteran species, Heliothis virescens, in response to modern agricultural practices.</title>
        <authorList>
            <person name="Fritz M.L."/>
            <person name="Deyonke A.M."/>
            <person name="Papanicolaou A."/>
            <person name="Micinski S."/>
            <person name="Westbrook J."/>
            <person name="Gould F."/>
        </authorList>
    </citation>
    <scope>NUCLEOTIDE SEQUENCE [LARGE SCALE GENOMIC DNA]</scope>
    <source>
        <strain evidence="7">HvINT-</strain>
        <tissue evidence="7">Whole body</tissue>
    </source>
</reference>
<keyword evidence="3" id="KW-0677">Repeat</keyword>
<dbReference type="Pfam" id="PF00400">
    <property type="entry name" value="WD40"/>
    <property type="match status" value="1"/>
</dbReference>
<dbReference type="Gene3D" id="2.130.10.10">
    <property type="entry name" value="YVTN repeat-like/Quinoprotein amine dehydrogenase"/>
    <property type="match status" value="3"/>
</dbReference>
<dbReference type="InterPro" id="IPR036322">
    <property type="entry name" value="WD40_repeat_dom_sf"/>
</dbReference>
<comment type="subcellular location">
    <subcellularLocation>
        <location evidence="1">Cell projection</location>
        <location evidence="1">Cilium</location>
    </subcellularLocation>
</comment>
<organism evidence="7">
    <name type="scientific">Heliothis virescens</name>
    <name type="common">Tobacco budworm moth</name>
    <dbReference type="NCBI Taxonomy" id="7102"/>
    <lineage>
        <taxon>Eukaryota</taxon>
        <taxon>Metazoa</taxon>
        <taxon>Ecdysozoa</taxon>
        <taxon>Arthropoda</taxon>
        <taxon>Hexapoda</taxon>
        <taxon>Insecta</taxon>
        <taxon>Pterygota</taxon>
        <taxon>Neoptera</taxon>
        <taxon>Endopterygota</taxon>
        <taxon>Lepidoptera</taxon>
        <taxon>Glossata</taxon>
        <taxon>Ditrysia</taxon>
        <taxon>Noctuoidea</taxon>
        <taxon>Noctuidae</taxon>
        <taxon>Heliothinae</taxon>
        <taxon>Heliothis</taxon>
    </lineage>
</organism>
<dbReference type="SUPFAM" id="SSF50998">
    <property type="entry name" value="Quinoprotein alcohol dehydrogenase-like"/>
    <property type="match status" value="1"/>
</dbReference>
<dbReference type="PANTHER" id="PTHR13720">
    <property type="entry name" value="WD-40 REPEAT PROTEIN"/>
    <property type="match status" value="1"/>
</dbReference>